<dbReference type="Proteomes" id="UP000324040">
    <property type="component" value="Segment"/>
</dbReference>
<organism evidence="1 2">
    <name type="scientific">Bacillus phage vB_BspS_SplendidRed</name>
    <dbReference type="NCBI Taxonomy" id="2591379"/>
    <lineage>
        <taxon>Viruses</taxon>
        <taxon>Duplodnaviria</taxon>
        <taxon>Heunggongvirae</taxon>
        <taxon>Uroviricota</taxon>
        <taxon>Caudoviricetes</taxon>
        <taxon>Trautnerviridae</taxon>
        <taxon>Polsinellivirinae</taxon>
        <taxon>Splendidredvirus</taxon>
        <taxon>Splendidredvirus splendidred</taxon>
    </lineage>
</organism>
<gene>
    <name evidence="1" type="ORF">SPLENDIDRED_5</name>
</gene>
<accession>A0A5B9NIH6</accession>
<protein>
    <submittedName>
        <fullName evidence="1">Uncharacterized protein</fullName>
    </submittedName>
</protein>
<reference evidence="1 2" key="1">
    <citation type="submission" date="2019-06" db="EMBL/GenBank/DDBJ databases">
        <authorList>
            <person name="Handoko Y.A."/>
            <person name="Wardani A.K."/>
            <person name="Sutrisno A.A."/>
            <person name="Widjanarko S.B."/>
            <person name="Sharma R."/>
            <person name="Grose J.H."/>
        </authorList>
    </citation>
    <scope>NUCLEOTIDE SEQUENCE [LARGE SCALE GENOMIC DNA]</scope>
</reference>
<proteinExistence type="predicted"/>
<name>A0A5B9NIH6_9CAUD</name>
<sequence length="68" mass="7762">MSVKVLFEGKEIGTVEDKILCAFDKKDVVDIVRLASGGSRIELADGSWFEVDKTVERMRELIEWEEQS</sequence>
<keyword evidence="2" id="KW-1185">Reference proteome</keyword>
<dbReference type="EMBL" id="MN013088">
    <property type="protein sequence ID" value="QEG13479.1"/>
    <property type="molecule type" value="Genomic_DNA"/>
</dbReference>
<evidence type="ECO:0000313" key="2">
    <source>
        <dbReference type="Proteomes" id="UP000324040"/>
    </source>
</evidence>
<evidence type="ECO:0000313" key="1">
    <source>
        <dbReference type="EMBL" id="QEG13479.1"/>
    </source>
</evidence>